<evidence type="ECO:0000259" key="3">
    <source>
        <dbReference type="PROSITE" id="PS51186"/>
    </source>
</evidence>
<sequence length="314" mass="35076">MLRIVPLTDERAAYAIDLAAAEADTPDIPFRSFETYRARLRHEWPGSKTEQYLAVDDGTPVGHLELFLPQLDNLANVIVELFVHPDHRRRGAGRALLTFATRRTTELGRRHLIGEAVAADAFAKAAGAIPALVEIRSRLDVTGPLPDDSPAAAGYRLVRWTDEAPAELLDDIGYLDSRLNDDAPTGDLAVESEKVDAARVRAAEETLRLRRRTTFHTGAVHEDSGRLVAWTMIAGENDTGWHAWQNITIVDPDHRGHGLGLTIKNHNLRYARTARPGLRAIDTSNAEENEHMIRINRAMGFRPVDRWTQWQLTV</sequence>
<protein>
    <submittedName>
        <fullName evidence="4">N-acetyltransferase</fullName>
    </submittedName>
</protein>
<gene>
    <name evidence="4" type="ORF">Aau02nite_57090</name>
</gene>
<dbReference type="InterPro" id="IPR050832">
    <property type="entry name" value="Bact_Acetyltransf"/>
</dbReference>
<dbReference type="Gene3D" id="3.40.630.30">
    <property type="match status" value="1"/>
</dbReference>
<comment type="caution">
    <text evidence="4">The sequence shown here is derived from an EMBL/GenBank/DDBJ whole genome shotgun (WGS) entry which is preliminary data.</text>
</comment>
<dbReference type="EMBL" id="BOQL01000045">
    <property type="protein sequence ID" value="GIM73664.1"/>
    <property type="molecule type" value="Genomic_DNA"/>
</dbReference>
<keyword evidence="1" id="KW-0808">Transferase</keyword>
<evidence type="ECO:0000313" key="4">
    <source>
        <dbReference type="EMBL" id="GIM73664.1"/>
    </source>
</evidence>
<dbReference type="AlphaFoldDB" id="A0A919SL07"/>
<keyword evidence="2" id="KW-0012">Acyltransferase</keyword>
<keyword evidence="5" id="KW-1185">Reference proteome</keyword>
<name>A0A919SL07_9ACTN</name>
<reference evidence="4" key="1">
    <citation type="submission" date="2021-03" db="EMBL/GenBank/DDBJ databases">
        <title>Whole genome shotgun sequence of Actinoplanes auranticolor NBRC 12245.</title>
        <authorList>
            <person name="Komaki H."/>
            <person name="Tamura T."/>
        </authorList>
    </citation>
    <scope>NUCLEOTIDE SEQUENCE</scope>
    <source>
        <strain evidence="4">NBRC 12245</strain>
    </source>
</reference>
<feature type="domain" description="N-acetyltransferase" evidence="3">
    <location>
        <begin position="177"/>
        <end position="314"/>
    </location>
</feature>
<dbReference type="PROSITE" id="PS51186">
    <property type="entry name" value="GNAT"/>
    <property type="match status" value="2"/>
</dbReference>
<dbReference type="InterPro" id="IPR016181">
    <property type="entry name" value="Acyl_CoA_acyltransferase"/>
</dbReference>
<dbReference type="Proteomes" id="UP000681340">
    <property type="component" value="Unassembled WGS sequence"/>
</dbReference>
<dbReference type="Pfam" id="PF00583">
    <property type="entry name" value="Acetyltransf_1"/>
    <property type="match status" value="2"/>
</dbReference>
<dbReference type="CDD" id="cd04301">
    <property type="entry name" value="NAT_SF"/>
    <property type="match status" value="1"/>
</dbReference>
<evidence type="ECO:0000256" key="1">
    <source>
        <dbReference type="ARBA" id="ARBA00022679"/>
    </source>
</evidence>
<dbReference type="GO" id="GO:0016747">
    <property type="term" value="F:acyltransferase activity, transferring groups other than amino-acyl groups"/>
    <property type="evidence" value="ECO:0007669"/>
    <property type="project" value="InterPro"/>
</dbReference>
<dbReference type="RefSeq" id="WP_212991637.1">
    <property type="nucleotide sequence ID" value="NZ_BAABEA010000017.1"/>
</dbReference>
<evidence type="ECO:0000256" key="2">
    <source>
        <dbReference type="ARBA" id="ARBA00023315"/>
    </source>
</evidence>
<dbReference type="SUPFAM" id="SSF55729">
    <property type="entry name" value="Acyl-CoA N-acyltransferases (Nat)"/>
    <property type="match status" value="2"/>
</dbReference>
<organism evidence="4 5">
    <name type="scientific">Actinoplanes auranticolor</name>
    <dbReference type="NCBI Taxonomy" id="47988"/>
    <lineage>
        <taxon>Bacteria</taxon>
        <taxon>Bacillati</taxon>
        <taxon>Actinomycetota</taxon>
        <taxon>Actinomycetes</taxon>
        <taxon>Micromonosporales</taxon>
        <taxon>Micromonosporaceae</taxon>
        <taxon>Actinoplanes</taxon>
    </lineage>
</organism>
<accession>A0A919SL07</accession>
<feature type="domain" description="N-acetyltransferase" evidence="3">
    <location>
        <begin position="2"/>
        <end position="181"/>
    </location>
</feature>
<proteinExistence type="predicted"/>
<dbReference type="PANTHER" id="PTHR43877">
    <property type="entry name" value="AMINOALKYLPHOSPHONATE N-ACETYLTRANSFERASE-RELATED-RELATED"/>
    <property type="match status" value="1"/>
</dbReference>
<evidence type="ECO:0000313" key="5">
    <source>
        <dbReference type="Proteomes" id="UP000681340"/>
    </source>
</evidence>
<dbReference type="InterPro" id="IPR000182">
    <property type="entry name" value="GNAT_dom"/>
</dbReference>